<evidence type="ECO:0000313" key="3">
    <source>
        <dbReference type="EMBL" id="MEG3436678.1"/>
    </source>
</evidence>
<dbReference type="InterPro" id="IPR002477">
    <property type="entry name" value="Peptidoglycan-bd-like"/>
</dbReference>
<dbReference type="InterPro" id="IPR036366">
    <property type="entry name" value="PGBDSf"/>
</dbReference>
<name>A0AAW9QHZ6_9CHRO</name>
<evidence type="ECO:0000256" key="1">
    <source>
        <dbReference type="SAM" id="MobiDB-lite"/>
    </source>
</evidence>
<dbReference type="Gene3D" id="1.10.101.10">
    <property type="entry name" value="PGBD-like superfamily/PGBD"/>
    <property type="match status" value="1"/>
</dbReference>
<dbReference type="Proteomes" id="UP001328733">
    <property type="component" value="Unassembled WGS sequence"/>
</dbReference>
<dbReference type="EMBL" id="JBAFSM010000009">
    <property type="protein sequence ID" value="MEG3436678.1"/>
    <property type="molecule type" value="Genomic_DNA"/>
</dbReference>
<comment type="caution">
    <text evidence="3">The sequence shown here is derived from an EMBL/GenBank/DDBJ whole genome shotgun (WGS) entry which is preliminary data.</text>
</comment>
<protein>
    <submittedName>
        <fullName evidence="3">Peptidoglycan-binding domain-containing protein</fullName>
    </submittedName>
</protein>
<dbReference type="RefSeq" id="WP_332864140.1">
    <property type="nucleotide sequence ID" value="NZ_JBAFSM010000009.1"/>
</dbReference>
<accession>A0AAW9QHZ6</accession>
<evidence type="ECO:0000259" key="2">
    <source>
        <dbReference type="Pfam" id="PF01471"/>
    </source>
</evidence>
<feature type="region of interest" description="Disordered" evidence="1">
    <location>
        <begin position="117"/>
        <end position="136"/>
    </location>
</feature>
<gene>
    <name evidence="3" type="ORF">V0288_06055</name>
</gene>
<dbReference type="InterPro" id="IPR036365">
    <property type="entry name" value="PGBD-like_sf"/>
</dbReference>
<evidence type="ECO:0000313" key="4">
    <source>
        <dbReference type="Proteomes" id="UP001328733"/>
    </source>
</evidence>
<sequence>MEVPTVTLRRGDRGSDVEKLQALLVAMDFDLGSGGPRGNGVDGDYGGRTETAVREFQQFRMVRSRNGRKAGDDGVWGEISASYAEIALAEGYKRGQPWQYKGVEVYGWRHPRYGRIPETEGKTSSFGGPDDTGDRRYGQARVNADTAGELYARYPDLVEMGVFRERPDGTPYRDPLPTVTGSGGTGTAGISWLLNPNSFYCALRTTSPQPDVRKARVAFFFGGKACVTLCTDFGPSVDTGRNSDLSPGTLNALGAATDNWIENQCWAVDSQAIGRVGS</sequence>
<keyword evidence="4" id="KW-1185">Reference proteome</keyword>
<dbReference type="Pfam" id="PF01471">
    <property type="entry name" value="PG_binding_1"/>
    <property type="match status" value="1"/>
</dbReference>
<reference evidence="3 4" key="1">
    <citation type="submission" date="2024-01" db="EMBL/GenBank/DDBJ databases">
        <title>Genomic insights into the taxonomy and metabolism of the cyanobacterium Pannus brasiliensis CCIBt3594.</title>
        <authorList>
            <person name="Machado M."/>
            <person name="Botero N.B."/>
            <person name="Andreote A.P.D."/>
            <person name="Feitosa A.M.T."/>
            <person name="Popin R."/>
            <person name="Sivonen K."/>
            <person name="Fiore M.F."/>
        </authorList>
    </citation>
    <scope>NUCLEOTIDE SEQUENCE [LARGE SCALE GENOMIC DNA]</scope>
    <source>
        <strain evidence="3 4">CCIBt3594</strain>
    </source>
</reference>
<feature type="domain" description="Peptidoglycan binding-like" evidence="2">
    <location>
        <begin position="13"/>
        <end position="59"/>
    </location>
</feature>
<dbReference type="SUPFAM" id="SSF47090">
    <property type="entry name" value="PGBD-like"/>
    <property type="match status" value="1"/>
</dbReference>
<dbReference type="AlphaFoldDB" id="A0AAW9QHZ6"/>
<proteinExistence type="predicted"/>
<organism evidence="3 4">
    <name type="scientific">Pannus brasiliensis CCIBt3594</name>
    <dbReference type="NCBI Taxonomy" id="1427578"/>
    <lineage>
        <taxon>Bacteria</taxon>
        <taxon>Bacillati</taxon>
        <taxon>Cyanobacteriota</taxon>
        <taxon>Cyanophyceae</taxon>
        <taxon>Oscillatoriophycideae</taxon>
        <taxon>Chroococcales</taxon>
        <taxon>Microcystaceae</taxon>
        <taxon>Pannus</taxon>
    </lineage>
</organism>